<evidence type="ECO:0000313" key="1">
    <source>
        <dbReference type="EMBL" id="MBA2951609.1"/>
    </source>
</evidence>
<dbReference type="AlphaFoldDB" id="A0A7W0DWA9"/>
<gene>
    <name evidence="1" type="ORF">H1D24_39120</name>
</gene>
<proteinExistence type="predicted"/>
<accession>A0A7W0DWA9</accession>
<comment type="caution">
    <text evidence="1">The sequence shown here is derived from an EMBL/GenBank/DDBJ whole genome shotgun (WGS) entry which is preliminary data.</text>
</comment>
<organism evidence="1 2">
    <name type="scientific">Streptomyces himalayensis subsp. himalayensis</name>
    <dbReference type="NCBI Taxonomy" id="2756131"/>
    <lineage>
        <taxon>Bacteria</taxon>
        <taxon>Bacillati</taxon>
        <taxon>Actinomycetota</taxon>
        <taxon>Actinomycetes</taxon>
        <taxon>Kitasatosporales</taxon>
        <taxon>Streptomycetaceae</taxon>
        <taxon>Streptomyces</taxon>
        <taxon>Streptomyces himalayensis</taxon>
    </lineage>
</organism>
<reference evidence="1 2" key="1">
    <citation type="submission" date="2020-07" db="EMBL/GenBank/DDBJ databases">
        <title>Streptomyces isolated from Indian soil.</title>
        <authorList>
            <person name="Mandal S."/>
            <person name="Maiti P.K."/>
        </authorList>
    </citation>
    <scope>NUCLEOTIDE SEQUENCE [LARGE SCALE GENOMIC DNA]</scope>
    <source>
        <strain evidence="1 2">PSKA28</strain>
    </source>
</reference>
<name>A0A7W0DWA9_9ACTN</name>
<evidence type="ECO:0000313" key="2">
    <source>
        <dbReference type="Proteomes" id="UP000545761"/>
    </source>
</evidence>
<protein>
    <submittedName>
        <fullName evidence="1">Uncharacterized protein</fullName>
    </submittedName>
</protein>
<sequence>MTAQTEQTTAYQWIATVQTADGRLNTRSAIVDVPSGVTREYLFDFVLKQFAQD</sequence>
<dbReference type="Proteomes" id="UP000545761">
    <property type="component" value="Unassembled WGS sequence"/>
</dbReference>
<dbReference type="EMBL" id="JACEHE010000050">
    <property type="protein sequence ID" value="MBA2951609.1"/>
    <property type="molecule type" value="Genomic_DNA"/>
</dbReference>
<dbReference type="RefSeq" id="WP_181662522.1">
    <property type="nucleotide sequence ID" value="NZ_JACEHE010000050.1"/>
</dbReference>